<evidence type="ECO:0000259" key="3">
    <source>
        <dbReference type="Pfam" id="PF13709"/>
    </source>
</evidence>
<keyword evidence="5" id="KW-1185">Reference proteome</keyword>
<dbReference type="OrthoDB" id="9773014at2"/>
<dbReference type="Pfam" id="PF07584">
    <property type="entry name" value="BatA"/>
    <property type="match status" value="1"/>
</dbReference>
<proteinExistence type="predicted"/>
<dbReference type="PANTHER" id="PTHR37464">
    <property type="entry name" value="BLL2463 PROTEIN"/>
    <property type="match status" value="1"/>
</dbReference>
<dbReference type="InterPro" id="IPR029062">
    <property type="entry name" value="Class_I_gatase-like"/>
</dbReference>
<dbReference type="SUPFAM" id="SSF52317">
    <property type="entry name" value="Class I glutamine amidotransferase-like"/>
    <property type="match status" value="1"/>
</dbReference>
<feature type="domain" description="DUF4159" evidence="3">
    <location>
        <begin position="689"/>
        <end position="908"/>
    </location>
</feature>
<protein>
    <submittedName>
        <fullName evidence="4">DUF4159 domain-containing protein</fullName>
    </submittedName>
</protein>
<dbReference type="EMBL" id="SSND01000001">
    <property type="protein sequence ID" value="THD85146.1"/>
    <property type="molecule type" value="Genomic_DNA"/>
</dbReference>
<dbReference type="RefSeq" id="WP_136393522.1">
    <property type="nucleotide sequence ID" value="NZ_SSND01000001.1"/>
</dbReference>
<keyword evidence="1" id="KW-0472">Membrane</keyword>
<evidence type="ECO:0000313" key="4">
    <source>
        <dbReference type="EMBL" id="THD85146.1"/>
    </source>
</evidence>
<dbReference type="Gene3D" id="3.40.50.12140">
    <property type="entry name" value="Domain of unknown function DUF4159"/>
    <property type="match status" value="1"/>
</dbReference>
<reference evidence="4 5" key="1">
    <citation type="submission" date="2019-04" db="EMBL/GenBank/DDBJ databases">
        <title>Draft genome sequence of Gemmobacter aestuarii sp. nov.</title>
        <authorList>
            <person name="Hameed A."/>
            <person name="Lin S.-Y."/>
            <person name="Shahina M."/>
            <person name="Lai W.-A."/>
            <person name="Young C.-C."/>
        </authorList>
    </citation>
    <scope>NUCLEOTIDE SEQUENCE [LARGE SCALE GENOMIC DNA]</scope>
    <source>
        <strain evidence="4 5">CC-PW-75</strain>
    </source>
</reference>
<feature type="transmembrane region" description="Helical" evidence="1">
    <location>
        <begin position="12"/>
        <end position="31"/>
    </location>
</feature>
<dbReference type="AlphaFoldDB" id="A0A4S3MRJ0"/>
<keyword evidence="1" id="KW-0812">Transmembrane</keyword>
<evidence type="ECO:0000259" key="2">
    <source>
        <dbReference type="Pfam" id="PF07584"/>
    </source>
</evidence>
<accession>A0A4S3MRJ0</accession>
<dbReference type="InterPro" id="IPR025297">
    <property type="entry name" value="DUF4159"/>
</dbReference>
<feature type="transmembrane region" description="Helical" evidence="1">
    <location>
        <begin position="61"/>
        <end position="83"/>
    </location>
</feature>
<gene>
    <name evidence="4" type="ORF">E7811_05390</name>
</gene>
<dbReference type="InterPro" id="IPR011933">
    <property type="entry name" value="Double_TM_dom"/>
</dbReference>
<keyword evidence="1" id="KW-1133">Transmembrane helix</keyword>
<dbReference type="Gene3D" id="3.40.50.880">
    <property type="match status" value="1"/>
</dbReference>
<evidence type="ECO:0000313" key="5">
    <source>
        <dbReference type="Proteomes" id="UP000309450"/>
    </source>
</evidence>
<name>A0A4S3MRJ0_9RHOB</name>
<dbReference type="PANTHER" id="PTHR37464:SF1">
    <property type="entry name" value="BLL2463 PROTEIN"/>
    <property type="match status" value="1"/>
</dbReference>
<organism evidence="4 5">
    <name type="scientific">Aliigemmobacter aestuarii</name>
    <dbReference type="NCBI Taxonomy" id="1445661"/>
    <lineage>
        <taxon>Bacteria</taxon>
        <taxon>Pseudomonadati</taxon>
        <taxon>Pseudomonadota</taxon>
        <taxon>Alphaproteobacteria</taxon>
        <taxon>Rhodobacterales</taxon>
        <taxon>Paracoccaceae</taxon>
        <taxon>Aliigemmobacter</taxon>
    </lineage>
</organism>
<sequence length="928" mass="98991">MWVIGPIGFATPWLLLGLILLPVLWLILRAVPPAPIRRRFPGVALLLGLTDDETETDKTPWWLLLLRALAVGAAIVGFAGPVLNPDVREPGQGPLLVLFDGGWADARDWPRRIDRAEALIAEAGRAGRSVAVVRLTDQPETPVFQAANAWAQRLVGFSPRPYAPVDLAGWATALPEGGFETFWLSDGLDHPDRAALLAALEQRGPVRAFESPRSLLALRPAGFEDGAVQLSAIRLASGAEQQVEVSARGLDPAGVERELARLPLTFAPDATEATGALSLPPELRNRITRFEIAGVRSAGAVSLTDDSLKRRKIAIIDGQAGREGLLLLSATHYLEQALAPVADLLEGSLQDVLLASPDVVILADVARLAPQEQDAMLDWLDRGGLLLRFAGPRLAASDVARTEDDPLMPVRLREGGRTVGGAMSWGEPKALAPFPADSPFNGLAVPEEVAVTAQVLAQPGPELAQRSIATLADGTPLVTRREVGQGQVVLFHVTANAEWSSLPLSGLFVQMLERLAVSTRPSALDAASLEGRIWVPQAVLDAFGQVEEAEGLPGVDGADLARATGPGPALLPGLYAGDDRRLAINVIGAETELSPMDWPATVPVEGMETRVEQVLTGLFLAAALGLLLIDILAALWLSGRLSRGLRNAPAAVLALAIAVQMAPVPALAQSDPSAQTNDAFAIEATTEVRLAHVLTGDSRVDDIAAAGMRGLGLRLFERTTIEPGDAMAVNIETDELAFFPFLYWPVTADQPLPSAAAYAKLNKYLRTGGMILFDTRDADLVRGGGTTPEGRRLQLIAAPLDIPPLEPIPADHVLTRTFYLLQDFPGRHANGGLWVEAAPPDAEQAEGMPFRNLNDGVTPVVIGGNDWASSWAVDARGVPMFPVGRGYAGERQREIAYRFGINLIMHVLTGNYKSDQVHVPALLERLGQ</sequence>
<dbReference type="InterPro" id="IPR024163">
    <property type="entry name" value="Aerotolerance_reg_N"/>
</dbReference>
<feature type="transmembrane region" description="Helical" evidence="1">
    <location>
        <begin position="649"/>
        <end position="668"/>
    </location>
</feature>
<dbReference type="NCBIfam" id="TIGR02226">
    <property type="entry name" value="two_anch"/>
    <property type="match status" value="1"/>
</dbReference>
<dbReference type="CDD" id="cd03143">
    <property type="entry name" value="A4_beta-galactosidase_middle_domain"/>
    <property type="match status" value="1"/>
</dbReference>
<dbReference type="Proteomes" id="UP000309450">
    <property type="component" value="Unassembled WGS sequence"/>
</dbReference>
<comment type="caution">
    <text evidence="4">The sequence shown here is derived from an EMBL/GenBank/DDBJ whole genome shotgun (WGS) entry which is preliminary data.</text>
</comment>
<feature type="transmembrane region" description="Helical" evidence="1">
    <location>
        <begin position="614"/>
        <end position="637"/>
    </location>
</feature>
<feature type="domain" description="Aerotolerance regulator N-terminal" evidence="2">
    <location>
        <begin position="7"/>
        <end position="81"/>
    </location>
</feature>
<evidence type="ECO:0000256" key="1">
    <source>
        <dbReference type="SAM" id="Phobius"/>
    </source>
</evidence>
<dbReference type="Pfam" id="PF13709">
    <property type="entry name" value="DUF4159"/>
    <property type="match status" value="1"/>
</dbReference>